<keyword evidence="14 16" id="KW-0539">Nucleus</keyword>
<dbReference type="GO" id="GO:0097552">
    <property type="term" value="P:mitochondrial double-strand break repair via homologous recombination"/>
    <property type="evidence" value="ECO:0007669"/>
    <property type="project" value="TreeGrafter"/>
</dbReference>
<evidence type="ECO:0000256" key="14">
    <source>
        <dbReference type="ARBA" id="ARBA00023242"/>
    </source>
</evidence>
<feature type="compositionally biased region" description="Acidic residues" evidence="18">
    <location>
        <begin position="694"/>
        <end position="713"/>
    </location>
</feature>
<dbReference type="GO" id="GO:0000723">
    <property type="term" value="P:telomere maintenance"/>
    <property type="evidence" value="ECO:0007669"/>
    <property type="project" value="TreeGrafter"/>
</dbReference>
<accession>A0A316UQ93</accession>
<dbReference type="Proteomes" id="UP000245884">
    <property type="component" value="Unassembled WGS sequence"/>
</dbReference>
<evidence type="ECO:0000313" key="21">
    <source>
        <dbReference type="Proteomes" id="UP000245884"/>
    </source>
</evidence>
<evidence type="ECO:0000256" key="5">
    <source>
        <dbReference type="ARBA" id="ARBA00022454"/>
    </source>
</evidence>
<dbReference type="STRING" id="1569628.A0A316UQ93"/>
<protein>
    <recommendedName>
        <fullName evidence="16">Double-strand break repair protein</fullName>
    </recommendedName>
</protein>
<name>A0A316UQ93_9BASI</name>
<dbReference type="InterPro" id="IPR003701">
    <property type="entry name" value="Mre11"/>
</dbReference>
<keyword evidence="10 16" id="KW-0378">Hydrolase</keyword>
<dbReference type="GO" id="GO:0042138">
    <property type="term" value="P:meiotic DNA double-strand break formation"/>
    <property type="evidence" value="ECO:0007669"/>
    <property type="project" value="TreeGrafter"/>
</dbReference>
<dbReference type="GO" id="GO:0031573">
    <property type="term" value="P:mitotic intra-S DNA damage checkpoint signaling"/>
    <property type="evidence" value="ECO:0007669"/>
    <property type="project" value="TreeGrafter"/>
</dbReference>
<proteinExistence type="inferred from homology"/>
<evidence type="ECO:0000256" key="7">
    <source>
        <dbReference type="ARBA" id="ARBA00022723"/>
    </source>
</evidence>
<keyword evidence="6 16" id="KW-0540">Nuclease</keyword>
<evidence type="ECO:0000256" key="9">
    <source>
        <dbReference type="ARBA" id="ARBA00022763"/>
    </source>
</evidence>
<feature type="region of interest" description="Disordered" evidence="18">
    <location>
        <begin position="585"/>
        <end position="801"/>
    </location>
</feature>
<feature type="domain" description="Mre11 DNA-binding" evidence="19">
    <location>
        <begin position="339"/>
        <end position="540"/>
    </location>
</feature>
<dbReference type="GO" id="GO:0000724">
    <property type="term" value="P:double-strand break repair via homologous recombination"/>
    <property type="evidence" value="ECO:0007669"/>
    <property type="project" value="TreeGrafter"/>
</dbReference>
<dbReference type="GO" id="GO:0008296">
    <property type="term" value="F:3'-5'-DNA exonuclease activity"/>
    <property type="evidence" value="ECO:0007669"/>
    <property type="project" value="InterPro"/>
</dbReference>
<keyword evidence="11 16" id="KW-0269">Exonuclease</keyword>
<organism evidence="20 21">
    <name type="scientific">Jaminaea rosea</name>
    <dbReference type="NCBI Taxonomy" id="1569628"/>
    <lineage>
        <taxon>Eukaryota</taxon>
        <taxon>Fungi</taxon>
        <taxon>Dikarya</taxon>
        <taxon>Basidiomycota</taxon>
        <taxon>Ustilaginomycotina</taxon>
        <taxon>Exobasidiomycetes</taxon>
        <taxon>Microstromatales</taxon>
        <taxon>Microstromatales incertae sedis</taxon>
        <taxon>Jaminaea</taxon>
    </lineage>
</organism>
<dbReference type="SMART" id="SM01347">
    <property type="entry name" value="Mre11_DNA_bind"/>
    <property type="match status" value="1"/>
</dbReference>
<keyword evidence="21" id="KW-1185">Reference proteome</keyword>
<evidence type="ECO:0000256" key="4">
    <source>
        <dbReference type="ARBA" id="ARBA00009028"/>
    </source>
</evidence>
<dbReference type="FunFam" id="3.60.21.10:FF:000011">
    <property type="entry name" value="Double-strand break repair protein"/>
    <property type="match status" value="1"/>
</dbReference>
<reference evidence="20 21" key="1">
    <citation type="journal article" date="2018" name="Mol. Biol. Evol.">
        <title>Broad Genomic Sampling Reveals a Smut Pathogenic Ancestry of the Fungal Clade Ustilaginomycotina.</title>
        <authorList>
            <person name="Kijpornyongpan T."/>
            <person name="Mondo S.J."/>
            <person name="Barry K."/>
            <person name="Sandor L."/>
            <person name="Lee J."/>
            <person name="Lipzen A."/>
            <person name="Pangilinan J."/>
            <person name="LaButti K."/>
            <person name="Hainaut M."/>
            <person name="Henrissat B."/>
            <person name="Grigoriev I.V."/>
            <person name="Spatafora J.W."/>
            <person name="Aime M.C."/>
        </authorList>
    </citation>
    <scope>NUCLEOTIDE SEQUENCE [LARGE SCALE GENOMIC DNA]</scope>
    <source>
        <strain evidence="20 21">MCA 5214</strain>
    </source>
</reference>
<comment type="subcellular location">
    <subcellularLocation>
        <location evidence="3">Chromosome</location>
    </subcellularLocation>
    <subcellularLocation>
        <location evidence="2 16">Nucleus</location>
    </subcellularLocation>
</comment>
<feature type="active site" description="Proton donor" evidence="17">
    <location>
        <position position="150"/>
    </location>
</feature>
<dbReference type="InterPro" id="IPR038487">
    <property type="entry name" value="Mre11_capping_dom"/>
</dbReference>
<evidence type="ECO:0000256" key="18">
    <source>
        <dbReference type="SAM" id="MobiDB-lite"/>
    </source>
</evidence>
<evidence type="ECO:0000256" key="11">
    <source>
        <dbReference type="ARBA" id="ARBA00022839"/>
    </source>
</evidence>
<dbReference type="EMBL" id="KZ819668">
    <property type="protein sequence ID" value="PWN27482.1"/>
    <property type="molecule type" value="Genomic_DNA"/>
</dbReference>
<evidence type="ECO:0000256" key="12">
    <source>
        <dbReference type="ARBA" id="ARBA00023204"/>
    </source>
</evidence>
<sequence>MSLPGRCGGEEEQVEGTQEGPSEFTPRVEANHLKILLATDNHIGYMERDPVRGQDSINAFREILKIAVERDVDMILLGGDLFHENKPSRSTLHQVMASLRQYCLSDRPVTIELLSDPNDGRAEGYNFPAINYEDPNLNVGIPVFSIHGNHDDPQGVGAEGALSALDVLSVSGLVNYFGKVELPTDDDIASKPSKSAPDAGGLSDVGIRIRPVLLQKGDTKLALYGMGNIKDERMHYELRSNRVRMYRPRESPDEWFNILCIHQNRAAHNPKACVPETMFDDSVHLVIWGHEHEQRIRPQAVGGKQYHITQPGSSVATSLSPGEAEEKMIAIIHVENTDYYLEEIPLQSVRPFIMDDMVLKDEAEDANVDLKDKGAVQKLLRDRVSELIARAEEEWETKFEGVPPEERPHGDRGRGGRMMLPLVRLRVEYDADIELGNVIRFGQEFVDRVANPRDVLHFSKKKLPRTQKDRQAAQARKDGRYAYVGLDDILPPEGDDDDDGSGDPHKVSKVKIGNLVKTALQGQNLELLNPDGLEKAITSYVDKNDRDAIQHFVKGMVRTFQGQLNSLAPDEGMLDQELDRIRDEAYRNRRGGDSDAEEDDEEQGGRGNAAKKGKGGAASNGKKGASAAASSSRRRAEQDSDDSMLDDGDDHGGGFSDMDDDEAAGGSRSRTPSTSAAASSSRPSRANATFLGQDDSDVDMASEDNGGDSEFEDSAPPRRGAASSTRKTPATSNGATPARATKKGSTTAASRNKASGSAAASKGRAAGRAASRDESPGFEVDEELSQPAVRGGGAGVADAEI</sequence>
<feature type="region of interest" description="Disordered" evidence="18">
    <location>
        <begin position="488"/>
        <end position="507"/>
    </location>
</feature>
<comment type="cofactor">
    <cofactor evidence="1 16">
        <name>Mn(2+)</name>
        <dbReference type="ChEBI" id="CHEBI:29035"/>
    </cofactor>
</comment>
<dbReference type="InterPro" id="IPR004843">
    <property type="entry name" value="Calcineurin-like_PHP"/>
</dbReference>
<evidence type="ECO:0000256" key="10">
    <source>
        <dbReference type="ARBA" id="ARBA00022801"/>
    </source>
</evidence>
<dbReference type="PIRSF" id="PIRSF000882">
    <property type="entry name" value="DSB_repair_MRE11"/>
    <property type="match status" value="1"/>
</dbReference>
<dbReference type="RefSeq" id="XP_025362094.1">
    <property type="nucleotide sequence ID" value="XM_025507551.1"/>
</dbReference>
<dbReference type="Pfam" id="PF04152">
    <property type="entry name" value="Mre11_DNA_bind"/>
    <property type="match status" value="1"/>
</dbReference>
<keyword evidence="8 16" id="KW-0255">Endonuclease</keyword>
<evidence type="ECO:0000256" key="13">
    <source>
        <dbReference type="ARBA" id="ARBA00023211"/>
    </source>
</evidence>
<evidence type="ECO:0000256" key="16">
    <source>
        <dbReference type="PIRNR" id="PIRNR000882"/>
    </source>
</evidence>
<keyword evidence="13 16" id="KW-0464">Manganese</keyword>
<dbReference type="Gene3D" id="3.60.21.10">
    <property type="match status" value="1"/>
</dbReference>
<evidence type="ECO:0000256" key="3">
    <source>
        <dbReference type="ARBA" id="ARBA00004286"/>
    </source>
</evidence>
<keyword evidence="7" id="KW-0479">Metal-binding</keyword>
<comment type="function">
    <text evidence="16">Core component of the MRN complex, which plays a central role in double-strand break (DSB) repair, DNA recombination, maintenance of telomere integrity and meiosis. The MRN complex is involved in the repair of DNA double-strand breaks (DSBs) via homologous recombination (HR), an error-free mechanism which primarily occurs during S and G2 phases. The complex (1) mediates the end resection of damaged DNA, which generates proper single-stranded DNA, a key initial steps in HR, and is (2) required for the recruitment of other repair factors and efficient activation of ATM and ATR upon DNA damage. Within the MRN complex, MRE11 possesses both single-strand endonuclease activity and double-strand-specific 3'-5' exonuclease activity. MRE11 first endonucleolytically cleaves the 5' strand at DNA DSB ends to prevent non-homologous end joining (NHEJ) and licence HR. It then generates a single-stranded DNA gap via 3' to 5' exonucleolytic degradation, which is required for single-strand invasion and recombination.</text>
</comment>
<dbReference type="GO" id="GO:0035861">
    <property type="term" value="C:site of double-strand break"/>
    <property type="evidence" value="ECO:0007669"/>
    <property type="project" value="TreeGrafter"/>
</dbReference>
<keyword evidence="12 16" id="KW-0234">DNA repair</keyword>
<dbReference type="CDD" id="cd00840">
    <property type="entry name" value="MPP_Mre11_N"/>
    <property type="match status" value="1"/>
</dbReference>
<dbReference type="InterPro" id="IPR007281">
    <property type="entry name" value="Mre11_DNA-bd"/>
</dbReference>
<evidence type="ECO:0000256" key="17">
    <source>
        <dbReference type="PIRSR" id="PIRSR000882-1"/>
    </source>
</evidence>
<gene>
    <name evidence="20" type="ORF">BDZ90DRAFT_246313</name>
</gene>
<dbReference type="GO" id="GO:0007095">
    <property type="term" value="P:mitotic G2 DNA damage checkpoint signaling"/>
    <property type="evidence" value="ECO:0007669"/>
    <property type="project" value="TreeGrafter"/>
</dbReference>
<evidence type="ECO:0000256" key="8">
    <source>
        <dbReference type="ARBA" id="ARBA00022759"/>
    </source>
</evidence>
<keyword evidence="9 16" id="KW-0227">DNA damage</keyword>
<keyword evidence="15 16" id="KW-0469">Meiosis</keyword>
<dbReference type="SUPFAM" id="SSF56300">
    <property type="entry name" value="Metallo-dependent phosphatases"/>
    <property type="match status" value="1"/>
</dbReference>
<comment type="similarity">
    <text evidence="4 16">Belongs to the MRE11/RAD32 family.</text>
</comment>
<dbReference type="AlphaFoldDB" id="A0A316UQ93"/>
<evidence type="ECO:0000256" key="2">
    <source>
        <dbReference type="ARBA" id="ARBA00004123"/>
    </source>
</evidence>
<dbReference type="PANTHER" id="PTHR10139:SF1">
    <property type="entry name" value="DOUBLE-STRAND BREAK REPAIR PROTEIN MRE11"/>
    <property type="match status" value="1"/>
</dbReference>
<feature type="compositionally biased region" description="Low complexity" evidence="18">
    <location>
        <begin position="667"/>
        <end position="686"/>
    </location>
</feature>
<dbReference type="Gene3D" id="3.30.110.110">
    <property type="entry name" value="Mre11, capping domain"/>
    <property type="match status" value="1"/>
</dbReference>
<evidence type="ECO:0000256" key="15">
    <source>
        <dbReference type="ARBA" id="ARBA00023254"/>
    </source>
</evidence>
<feature type="region of interest" description="Disordered" evidence="18">
    <location>
        <begin position="1"/>
        <end position="24"/>
    </location>
</feature>
<dbReference type="InterPro" id="IPR041796">
    <property type="entry name" value="Mre11_N"/>
</dbReference>
<dbReference type="GO" id="GO:0030870">
    <property type="term" value="C:Mre11 complex"/>
    <property type="evidence" value="ECO:0007669"/>
    <property type="project" value="UniProtKB-UniRule"/>
</dbReference>
<dbReference type="GO" id="GO:0000014">
    <property type="term" value="F:single-stranded DNA endodeoxyribonuclease activity"/>
    <property type="evidence" value="ECO:0007669"/>
    <property type="project" value="TreeGrafter"/>
</dbReference>
<dbReference type="OrthoDB" id="30417at2759"/>
<feature type="compositionally biased region" description="Low complexity" evidence="18">
    <location>
        <begin position="748"/>
        <end position="769"/>
    </location>
</feature>
<dbReference type="PANTHER" id="PTHR10139">
    <property type="entry name" value="DOUBLE-STRAND BREAK REPAIR PROTEIN MRE11"/>
    <property type="match status" value="1"/>
</dbReference>
<dbReference type="Pfam" id="PF00149">
    <property type="entry name" value="Metallophos"/>
    <property type="match status" value="1"/>
</dbReference>
<evidence type="ECO:0000259" key="19">
    <source>
        <dbReference type="SMART" id="SM01347"/>
    </source>
</evidence>
<dbReference type="GeneID" id="37029374"/>
<keyword evidence="5" id="KW-0158">Chromosome</keyword>
<feature type="compositionally biased region" description="Low complexity" evidence="18">
    <location>
        <begin position="617"/>
        <end position="631"/>
    </location>
</feature>
<evidence type="ECO:0000313" key="20">
    <source>
        <dbReference type="EMBL" id="PWN27482.1"/>
    </source>
</evidence>
<feature type="compositionally biased region" description="Acidic residues" evidence="18">
    <location>
        <begin position="639"/>
        <end position="649"/>
    </location>
</feature>
<evidence type="ECO:0000256" key="1">
    <source>
        <dbReference type="ARBA" id="ARBA00001936"/>
    </source>
</evidence>
<evidence type="ECO:0000256" key="6">
    <source>
        <dbReference type="ARBA" id="ARBA00022722"/>
    </source>
</evidence>
<dbReference type="GO" id="GO:0030145">
    <property type="term" value="F:manganese ion binding"/>
    <property type="evidence" value="ECO:0007669"/>
    <property type="project" value="UniProtKB-UniRule"/>
</dbReference>
<feature type="compositionally biased region" description="Polar residues" evidence="18">
    <location>
        <begin position="722"/>
        <end position="735"/>
    </location>
</feature>
<dbReference type="InterPro" id="IPR029052">
    <property type="entry name" value="Metallo-depent_PP-like"/>
</dbReference>
<dbReference type="GO" id="GO:0006303">
    <property type="term" value="P:double-strand break repair via nonhomologous end joining"/>
    <property type="evidence" value="ECO:0007669"/>
    <property type="project" value="TreeGrafter"/>
</dbReference>